<dbReference type="EMBL" id="JAVREV010000001">
    <property type="protein sequence ID" value="MDT0441514.1"/>
    <property type="molecule type" value="Genomic_DNA"/>
</dbReference>
<keyword evidence="1" id="KW-0472">Membrane</keyword>
<reference evidence="3" key="1">
    <citation type="submission" date="2023-07" db="EMBL/GenBank/DDBJ databases">
        <title>30 novel species of actinomycetes from the DSMZ collection.</title>
        <authorList>
            <person name="Nouioui I."/>
        </authorList>
    </citation>
    <scope>NUCLEOTIDE SEQUENCE [LARGE SCALE GENOMIC DNA]</scope>
    <source>
        <strain evidence="3">DSM 41886</strain>
    </source>
</reference>
<feature type="transmembrane region" description="Helical" evidence="1">
    <location>
        <begin position="53"/>
        <end position="77"/>
    </location>
</feature>
<organism evidence="2 3">
    <name type="scientific">Streptomyces johnsoniae</name>
    <dbReference type="NCBI Taxonomy" id="3075532"/>
    <lineage>
        <taxon>Bacteria</taxon>
        <taxon>Bacillati</taxon>
        <taxon>Actinomycetota</taxon>
        <taxon>Actinomycetes</taxon>
        <taxon>Kitasatosporales</taxon>
        <taxon>Streptomycetaceae</taxon>
        <taxon>Streptomyces</taxon>
    </lineage>
</organism>
<keyword evidence="1" id="KW-1133">Transmembrane helix</keyword>
<evidence type="ECO:0000256" key="1">
    <source>
        <dbReference type="SAM" id="Phobius"/>
    </source>
</evidence>
<protein>
    <submittedName>
        <fullName evidence="2">Uncharacterized protein</fullName>
    </submittedName>
</protein>
<dbReference type="Proteomes" id="UP001183615">
    <property type="component" value="Unassembled WGS sequence"/>
</dbReference>
<accession>A0ABU2RZA0</accession>
<proteinExistence type="predicted"/>
<sequence length="119" mass="13209">MLVLGLLAGSLGYLLITLLTARAAYGAQRARLIRQEELWHVGDPVDSFEHHDSSSAAVTALLFGLAWPVTVPGYFLLRCATFVITARPPATVEDRERHSADLKQQIRTLEEALERPLEE</sequence>
<gene>
    <name evidence="2" type="ORF">RM779_02710</name>
</gene>
<keyword evidence="3" id="KW-1185">Reference proteome</keyword>
<evidence type="ECO:0000313" key="2">
    <source>
        <dbReference type="EMBL" id="MDT0441514.1"/>
    </source>
</evidence>
<evidence type="ECO:0000313" key="3">
    <source>
        <dbReference type="Proteomes" id="UP001183615"/>
    </source>
</evidence>
<dbReference type="RefSeq" id="WP_311615352.1">
    <property type="nucleotide sequence ID" value="NZ_JAVREV010000001.1"/>
</dbReference>
<name>A0ABU2RZA0_9ACTN</name>
<comment type="caution">
    <text evidence="2">The sequence shown here is derived from an EMBL/GenBank/DDBJ whole genome shotgun (WGS) entry which is preliminary data.</text>
</comment>
<keyword evidence="1" id="KW-0812">Transmembrane</keyword>